<dbReference type="InterPro" id="IPR000524">
    <property type="entry name" value="Tscrpt_reg_HTH_GntR"/>
</dbReference>
<dbReference type="SUPFAM" id="SSF46785">
    <property type="entry name" value="Winged helix' DNA-binding domain"/>
    <property type="match status" value="1"/>
</dbReference>
<dbReference type="SMART" id="SM00895">
    <property type="entry name" value="FCD"/>
    <property type="match status" value="1"/>
</dbReference>
<dbReference type="CDD" id="cd07377">
    <property type="entry name" value="WHTH_GntR"/>
    <property type="match status" value="1"/>
</dbReference>
<evidence type="ECO:0000256" key="2">
    <source>
        <dbReference type="ARBA" id="ARBA00023125"/>
    </source>
</evidence>
<protein>
    <submittedName>
        <fullName evidence="6">DNA-binding transcriptional regulator, GntR family</fullName>
    </submittedName>
</protein>
<feature type="domain" description="HTH gntR-type" evidence="5">
    <location>
        <begin position="20"/>
        <end position="87"/>
    </location>
</feature>
<keyword evidence="7" id="KW-1185">Reference proteome</keyword>
<dbReference type="EMBL" id="FNYY01000015">
    <property type="protein sequence ID" value="SEJ96636.1"/>
    <property type="molecule type" value="Genomic_DNA"/>
</dbReference>
<keyword evidence="3" id="KW-0804">Transcription</keyword>
<proteinExistence type="predicted"/>
<dbReference type="Pfam" id="PF00392">
    <property type="entry name" value="GntR"/>
    <property type="match status" value="1"/>
</dbReference>
<feature type="region of interest" description="Disordered" evidence="4">
    <location>
        <begin position="1"/>
        <end position="20"/>
    </location>
</feature>
<evidence type="ECO:0000256" key="3">
    <source>
        <dbReference type="ARBA" id="ARBA00023163"/>
    </source>
</evidence>
<dbReference type="GO" id="GO:0003677">
    <property type="term" value="F:DNA binding"/>
    <property type="evidence" value="ECO:0007669"/>
    <property type="project" value="UniProtKB-KW"/>
</dbReference>
<dbReference type="PANTHER" id="PTHR43537:SF53">
    <property type="entry name" value="HTH-TYPE TRANSCRIPTIONAL REPRESSOR NANR"/>
    <property type="match status" value="1"/>
</dbReference>
<dbReference type="SUPFAM" id="SSF48008">
    <property type="entry name" value="GntR ligand-binding domain-like"/>
    <property type="match status" value="1"/>
</dbReference>
<evidence type="ECO:0000313" key="7">
    <source>
        <dbReference type="Proteomes" id="UP000182932"/>
    </source>
</evidence>
<dbReference type="PROSITE" id="PS50949">
    <property type="entry name" value="HTH_GNTR"/>
    <property type="match status" value="1"/>
</dbReference>
<organism evidence="6 7">
    <name type="scientific">Marinovum algicola</name>
    <dbReference type="NCBI Taxonomy" id="42444"/>
    <lineage>
        <taxon>Bacteria</taxon>
        <taxon>Pseudomonadati</taxon>
        <taxon>Pseudomonadota</taxon>
        <taxon>Alphaproteobacteria</taxon>
        <taxon>Rhodobacterales</taxon>
        <taxon>Roseobacteraceae</taxon>
        <taxon>Marinovum</taxon>
    </lineage>
</organism>
<dbReference type="GO" id="GO:0003700">
    <property type="term" value="F:DNA-binding transcription factor activity"/>
    <property type="evidence" value="ECO:0007669"/>
    <property type="project" value="InterPro"/>
</dbReference>
<name>A0A975ZPW3_9RHOB</name>
<evidence type="ECO:0000313" key="6">
    <source>
        <dbReference type="EMBL" id="SEJ96636.1"/>
    </source>
</evidence>
<dbReference type="InterPro" id="IPR036388">
    <property type="entry name" value="WH-like_DNA-bd_sf"/>
</dbReference>
<dbReference type="InterPro" id="IPR036390">
    <property type="entry name" value="WH_DNA-bd_sf"/>
</dbReference>
<evidence type="ECO:0000256" key="4">
    <source>
        <dbReference type="SAM" id="MobiDB-lite"/>
    </source>
</evidence>
<evidence type="ECO:0000256" key="1">
    <source>
        <dbReference type="ARBA" id="ARBA00023015"/>
    </source>
</evidence>
<accession>A0A975ZPW3</accession>
<dbReference type="Proteomes" id="UP000182932">
    <property type="component" value="Unassembled WGS sequence"/>
</dbReference>
<sequence length="241" mass="26699">MMSKGLTKAPNGTAAKTRESMDPNQIYTRIFDAIVDHKLLPGTHLKEDELCDLFGVGRTRIRTALSRLSGDHVIELVANRGAFVARPSVEEAREVFRARRVIEGHLIRRAADMRDDAMHSALNDHLHTEDAARAAGDAARVIRRCGRYHQVLADQADSPIMARFVRELIARSSLIIAIYETGHHGDCEMDEHRQLSELVLQGKGEAAADLLDRHLTGIEDRLDLKPQGDPASDLRASLGFG</sequence>
<dbReference type="SMART" id="SM00345">
    <property type="entry name" value="HTH_GNTR"/>
    <property type="match status" value="1"/>
</dbReference>
<dbReference type="AlphaFoldDB" id="A0A975ZPW3"/>
<evidence type="ECO:0000259" key="5">
    <source>
        <dbReference type="PROSITE" id="PS50949"/>
    </source>
</evidence>
<keyword evidence="1" id="KW-0805">Transcription regulation</keyword>
<dbReference type="Gene3D" id="1.20.120.530">
    <property type="entry name" value="GntR ligand-binding domain-like"/>
    <property type="match status" value="1"/>
</dbReference>
<dbReference type="InterPro" id="IPR011711">
    <property type="entry name" value="GntR_C"/>
</dbReference>
<dbReference type="Gene3D" id="1.10.10.10">
    <property type="entry name" value="Winged helix-like DNA-binding domain superfamily/Winged helix DNA-binding domain"/>
    <property type="match status" value="1"/>
</dbReference>
<dbReference type="InterPro" id="IPR008920">
    <property type="entry name" value="TF_FadR/GntR_C"/>
</dbReference>
<dbReference type="PANTHER" id="PTHR43537">
    <property type="entry name" value="TRANSCRIPTIONAL REGULATOR, GNTR FAMILY"/>
    <property type="match status" value="1"/>
</dbReference>
<dbReference type="Pfam" id="PF07729">
    <property type="entry name" value="FCD"/>
    <property type="match status" value="1"/>
</dbReference>
<reference evidence="6 7" key="1">
    <citation type="submission" date="2016-10" db="EMBL/GenBank/DDBJ databases">
        <authorList>
            <person name="Varghese N."/>
            <person name="Submissions S."/>
        </authorList>
    </citation>
    <scope>NUCLEOTIDE SEQUENCE [LARGE SCALE GENOMIC DNA]</scope>
    <source>
        <strain evidence="6 7">FF3</strain>
    </source>
</reference>
<gene>
    <name evidence="6" type="ORF">SAMN04487940_115109</name>
</gene>
<comment type="caution">
    <text evidence="6">The sequence shown here is derived from an EMBL/GenBank/DDBJ whole genome shotgun (WGS) entry which is preliminary data.</text>
</comment>
<keyword evidence="2 6" id="KW-0238">DNA-binding</keyword>